<dbReference type="Proteomes" id="UP000231293">
    <property type="component" value="Unassembled WGS sequence"/>
</dbReference>
<evidence type="ECO:0000313" key="2">
    <source>
        <dbReference type="EMBL" id="PIT16432.1"/>
    </source>
</evidence>
<reference evidence="2 3" key="1">
    <citation type="journal article" date="2017" name="MBio">
        <title>Type VI secretion-mediated competition in the bee gut microbiome.</title>
        <authorList>
            <person name="Steele M.I."/>
            <person name="Kwong W.K."/>
            <person name="Powell J.E."/>
            <person name="Whiteley M."/>
            <person name="Moran N.A."/>
        </authorList>
    </citation>
    <scope>NUCLEOTIDE SEQUENCE [LARGE SCALE GENOMIC DNA]</scope>
    <source>
        <strain evidence="2 3">App2-2</strain>
    </source>
</reference>
<proteinExistence type="predicted"/>
<comment type="caution">
    <text evidence="2">The sequence shown here is derived from an EMBL/GenBank/DDBJ whole genome shotgun (WGS) entry which is preliminary data.</text>
</comment>
<accession>A0A2N9WUQ2</accession>
<evidence type="ECO:0000256" key="1">
    <source>
        <dbReference type="SAM" id="Coils"/>
    </source>
</evidence>
<dbReference type="AlphaFoldDB" id="A0A2N9WUQ2"/>
<organism evidence="2 3">
    <name type="scientific">Snodgrassella alvi</name>
    <dbReference type="NCBI Taxonomy" id="1196083"/>
    <lineage>
        <taxon>Bacteria</taxon>
        <taxon>Pseudomonadati</taxon>
        <taxon>Pseudomonadota</taxon>
        <taxon>Betaproteobacteria</taxon>
        <taxon>Neisseriales</taxon>
        <taxon>Neisseriaceae</taxon>
        <taxon>Snodgrassella</taxon>
    </lineage>
</organism>
<dbReference type="RefSeq" id="WP_100113477.1">
    <property type="nucleotide sequence ID" value="NZ_MDVB01000054.1"/>
</dbReference>
<gene>
    <name evidence="2" type="ORF">BGI32_04675</name>
</gene>
<dbReference type="EMBL" id="MDVB01000054">
    <property type="protein sequence ID" value="PIT16432.1"/>
    <property type="molecule type" value="Genomic_DNA"/>
</dbReference>
<sequence length="84" mass="9552">MVLPEDKLKELELQITQLQQQQEVMKQALQELLLAIMASSPVQPAPTELKQSLNKLLAENSELGTLFDDDAFWLRLDKLCCGRL</sequence>
<feature type="coiled-coil region" evidence="1">
    <location>
        <begin position="1"/>
        <end position="35"/>
    </location>
</feature>
<evidence type="ECO:0000313" key="3">
    <source>
        <dbReference type="Proteomes" id="UP000231293"/>
    </source>
</evidence>
<keyword evidence="1" id="KW-0175">Coiled coil</keyword>
<protein>
    <submittedName>
        <fullName evidence="2">Uncharacterized protein</fullName>
    </submittedName>
</protein>
<name>A0A2N9WUQ2_9NEIS</name>